<accession>A0A1I8E8M5</accession>
<name>A0A1I8E8M5_WUCBA</name>
<evidence type="ECO:0000313" key="1">
    <source>
        <dbReference type="WBParaSite" id="maker-PairedContig_1014-snap-gene-3.20-mRNA-1"/>
    </source>
</evidence>
<sequence length="70" mass="8119">MPFHSKQTQFGTILSNFCKGIKWVKGLPESLRYMTCLPNNETTTTFIQIMVKVGRLPKLYSTVIRIFHLN</sequence>
<dbReference type="WBParaSite" id="maker-PairedContig_1014-snap-gene-3.20-mRNA-1">
    <property type="protein sequence ID" value="maker-PairedContig_1014-snap-gene-3.20-mRNA-1"/>
    <property type="gene ID" value="maker-PairedContig_1014-snap-gene-3.20"/>
</dbReference>
<reference evidence="1" key="1">
    <citation type="submission" date="2016-11" db="UniProtKB">
        <authorList>
            <consortium name="WormBaseParasite"/>
        </authorList>
    </citation>
    <scope>IDENTIFICATION</scope>
    <source>
        <strain evidence="1">pt0022</strain>
    </source>
</reference>
<organism evidence="1">
    <name type="scientific">Wuchereria bancrofti</name>
    <dbReference type="NCBI Taxonomy" id="6293"/>
    <lineage>
        <taxon>Eukaryota</taxon>
        <taxon>Metazoa</taxon>
        <taxon>Ecdysozoa</taxon>
        <taxon>Nematoda</taxon>
        <taxon>Chromadorea</taxon>
        <taxon>Rhabditida</taxon>
        <taxon>Spirurina</taxon>
        <taxon>Spiruromorpha</taxon>
        <taxon>Filarioidea</taxon>
        <taxon>Onchocercidae</taxon>
        <taxon>Wuchereria</taxon>
    </lineage>
</organism>
<dbReference type="AlphaFoldDB" id="A0A1I8E8M5"/>
<proteinExistence type="predicted"/>
<protein>
    <submittedName>
        <fullName evidence="1">Uncharacterized protein</fullName>
    </submittedName>
</protein>